<dbReference type="GO" id="GO:0004601">
    <property type="term" value="F:peroxidase activity"/>
    <property type="evidence" value="ECO:0007669"/>
    <property type="project" value="UniProtKB-KW"/>
</dbReference>
<accession>A0AAN6M2P7</accession>
<keyword evidence="6" id="KW-0408">Iron</keyword>
<evidence type="ECO:0000259" key="9">
    <source>
        <dbReference type="PROSITE" id="PS51405"/>
    </source>
</evidence>
<evidence type="ECO:0000256" key="1">
    <source>
        <dbReference type="ARBA" id="ARBA00001970"/>
    </source>
</evidence>
<gene>
    <name evidence="10" type="ORF">GRF29_28g416933</name>
</gene>
<evidence type="ECO:0000256" key="5">
    <source>
        <dbReference type="ARBA" id="ARBA00023002"/>
    </source>
</evidence>
<keyword evidence="3" id="KW-0349">Heme</keyword>
<keyword evidence="4" id="KW-0479">Metal-binding</keyword>
<evidence type="ECO:0000256" key="3">
    <source>
        <dbReference type="ARBA" id="ARBA00022617"/>
    </source>
</evidence>
<dbReference type="Proteomes" id="UP001280581">
    <property type="component" value="Unassembled WGS sequence"/>
</dbReference>
<reference evidence="10 11" key="1">
    <citation type="submission" date="2021-02" db="EMBL/GenBank/DDBJ databases">
        <title>Genome assembly of Pseudopithomyces chartarum.</title>
        <authorList>
            <person name="Jauregui R."/>
            <person name="Singh J."/>
            <person name="Voisey C."/>
        </authorList>
    </citation>
    <scope>NUCLEOTIDE SEQUENCE [LARGE SCALE GENOMIC DNA]</scope>
    <source>
        <strain evidence="10 11">AGR01</strain>
    </source>
</reference>
<keyword evidence="8" id="KW-0732">Signal</keyword>
<dbReference type="InterPro" id="IPR036851">
    <property type="entry name" value="Chloroperoxidase-like_sf"/>
</dbReference>
<dbReference type="Pfam" id="PF01328">
    <property type="entry name" value="Peroxidase_2"/>
    <property type="match status" value="1"/>
</dbReference>
<evidence type="ECO:0000313" key="11">
    <source>
        <dbReference type="Proteomes" id="UP001280581"/>
    </source>
</evidence>
<dbReference type="InterPro" id="IPR000028">
    <property type="entry name" value="Chloroperoxidase"/>
</dbReference>
<comment type="cofactor">
    <cofactor evidence="1">
        <name>heme b</name>
        <dbReference type="ChEBI" id="CHEBI:60344"/>
    </cofactor>
</comment>
<feature type="chain" id="PRO_5042926452" description="Heme haloperoxidase family profile domain-containing protein" evidence="8">
    <location>
        <begin position="17"/>
        <end position="444"/>
    </location>
</feature>
<keyword evidence="11" id="KW-1185">Reference proteome</keyword>
<protein>
    <recommendedName>
        <fullName evidence="9">Heme haloperoxidase family profile domain-containing protein</fullName>
    </recommendedName>
</protein>
<evidence type="ECO:0000256" key="6">
    <source>
        <dbReference type="ARBA" id="ARBA00023004"/>
    </source>
</evidence>
<evidence type="ECO:0000256" key="2">
    <source>
        <dbReference type="ARBA" id="ARBA00022559"/>
    </source>
</evidence>
<keyword evidence="2" id="KW-0575">Peroxidase</keyword>
<comment type="similarity">
    <text evidence="7">Belongs to the chloroperoxidase family.</text>
</comment>
<dbReference type="PANTHER" id="PTHR33577:SF1">
    <property type="entry name" value="HEME HALOPEROXIDASE FAMILY PROFILE DOMAIN-CONTAINING PROTEIN"/>
    <property type="match status" value="1"/>
</dbReference>
<dbReference type="AlphaFoldDB" id="A0AAN6M2P7"/>
<dbReference type="GO" id="GO:0046872">
    <property type="term" value="F:metal ion binding"/>
    <property type="evidence" value="ECO:0007669"/>
    <property type="project" value="UniProtKB-KW"/>
</dbReference>
<evidence type="ECO:0000313" key="10">
    <source>
        <dbReference type="EMBL" id="KAK3213614.1"/>
    </source>
</evidence>
<evidence type="ECO:0000256" key="8">
    <source>
        <dbReference type="SAM" id="SignalP"/>
    </source>
</evidence>
<feature type="domain" description="Heme haloperoxidase family profile" evidence="9">
    <location>
        <begin position="74"/>
        <end position="309"/>
    </location>
</feature>
<keyword evidence="5" id="KW-0560">Oxidoreductase</keyword>
<dbReference type="Gene3D" id="1.10.489.10">
    <property type="entry name" value="Chloroperoxidase-like"/>
    <property type="match status" value="1"/>
</dbReference>
<name>A0AAN6M2P7_9PLEO</name>
<comment type="caution">
    <text evidence="10">The sequence shown here is derived from an EMBL/GenBank/DDBJ whole genome shotgun (WGS) entry which is preliminary data.</text>
</comment>
<dbReference type="SUPFAM" id="SSF47571">
    <property type="entry name" value="Cloroperoxidase"/>
    <property type="match status" value="1"/>
</dbReference>
<feature type="signal peptide" evidence="8">
    <location>
        <begin position="1"/>
        <end position="16"/>
    </location>
</feature>
<dbReference type="EMBL" id="WVTA01000004">
    <property type="protein sequence ID" value="KAK3213614.1"/>
    <property type="molecule type" value="Genomic_DNA"/>
</dbReference>
<evidence type="ECO:0000256" key="4">
    <source>
        <dbReference type="ARBA" id="ARBA00022723"/>
    </source>
</evidence>
<sequence>MKILVLVLTSIQYASAYPWVMESAGLSSPKHNQKRAEPSVRQPLFLSNRKNTGRGNNAPTFNAAAQYVDITSGSGHDFHPPGTTDRRGPCPGLNAAANHGFIPRNGILTTAQAISGLAEAYNVGSTFAIVGSALGVVYAGDFVSGTWSIGGSYPALPLLSNPPGLLGTHNKYEGDASPTRGDAYLNGGNTNIWFEQYFTHLYNVGSVLTHDNVAAHAEYIQQYSKQFNPYFFLGPVGAVLSPGTHGLIVNMMSNHSAENPGGFLSKDVLKTFYSVAGEPGSFVWTPGHERIPNNWYKRPSPLEITDIVLDVLENNAMYPGQIAIGGNTGTVNTFTGVDLGNLVSITKLLRGTEMNTADMIGAQTGGVFNAVNLLEGNNLACFLIQATQQAIPGQLSGIISNIGALVQWLVNELQPITSNLNCPQLAVFREEAFAPFPGAASYLS</sequence>
<proteinExistence type="inferred from homology"/>
<evidence type="ECO:0000256" key="7">
    <source>
        <dbReference type="ARBA" id="ARBA00025795"/>
    </source>
</evidence>
<dbReference type="PROSITE" id="PS51405">
    <property type="entry name" value="HEME_HALOPEROXIDASE"/>
    <property type="match status" value="1"/>
</dbReference>
<dbReference type="PANTHER" id="PTHR33577">
    <property type="entry name" value="STERIGMATOCYSTIN BIOSYNTHESIS PEROXIDASE STCC-RELATED"/>
    <property type="match status" value="1"/>
</dbReference>
<organism evidence="10 11">
    <name type="scientific">Pseudopithomyces chartarum</name>
    <dbReference type="NCBI Taxonomy" id="1892770"/>
    <lineage>
        <taxon>Eukaryota</taxon>
        <taxon>Fungi</taxon>
        <taxon>Dikarya</taxon>
        <taxon>Ascomycota</taxon>
        <taxon>Pezizomycotina</taxon>
        <taxon>Dothideomycetes</taxon>
        <taxon>Pleosporomycetidae</taxon>
        <taxon>Pleosporales</taxon>
        <taxon>Massarineae</taxon>
        <taxon>Didymosphaeriaceae</taxon>
        <taxon>Pseudopithomyces</taxon>
    </lineage>
</organism>